<evidence type="ECO:0000256" key="1">
    <source>
        <dbReference type="SAM" id="Phobius"/>
    </source>
</evidence>
<keyword evidence="1" id="KW-1133">Transmembrane helix</keyword>
<accession>A0A857DIK7</accession>
<protein>
    <recommendedName>
        <fullName evidence="2">Putative Flp pilus-assembly TadG-like N-terminal domain-containing protein</fullName>
    </recommendedName>
</protein>
<evidence type="ECO:0000259" key="2">
    <source>
        <dbReference type="Pfam" id="PF13400"/>
    </source>
</evidence>
<keyword evidence="1" id="KW-0812">Transmembrane</keyword>
<dbReference type="RefSeq" id="WP_019225759.1">
    <property type="nucleotide sequence ID" value="NZ_CP046996.1"/>
</dbReference>
<keyword evidence="1" id="KW-0472">Membrane</keyword>
<evidence type="ECO:0000313" key="3">
    <source>
        <dbReference type="EMBL" id="QHA00309.1"/>
    </source>
</evidence>
<dbReference type="EMBL" id="CP046996">
    <property type="protein sequence ID" value="QHA00309.1"/>
    <property type="molecule type" value="Genomic_DNA"/>
</dbReference>
<proteinExistence type="predicted"/>
<feature type="domain" description="Putative Flp pilus-assembly TadG-like N-terminal" evidence="2">
    <location>
        <begin position="18"/>
        <end position="50"/>
    </location>
</feature>
<dbReference type="Pfam" id="PF13400">
    <property type="entry name" value="Tad"/>
    <property type="match status" value="1"/>
</dbReference>
<gene>
    <name evidence="3" type="ORF">GQ588_06495</name>
</gene>
<reference evidence="3 4" key="1">
    <citation type="submission" date="2019-12" db="EMBL/GenBank/DDBJ databases">
        <title>Sequence classification of anaerobic respiratory reductive dehalogenases: First we see many, then we see few.</title>
        <authorList>
            <person name="Molenda O."/>
            <person name="Puentes Jacome L.A."/>
            <person name="Cao X."/>
            <person name="Nesbo C.L."/>
            <person name="Tang S."/>
            <person name="Morson N."/>
            <person name="Patron J."/>
            <person name="Lomheim L."/>
            <person name="Wishart D.S."/>
            <person name="Edwards E.A."/>
        </authorList>
    </citation>
    <scope>NUCLEOTIDE SEQUENCE [LARGE SCALE GENOMIC DNA]</scope>
    <source>
        <strain evidence="3 4">12DCA</strain>
    </source>
</reference>
<evidence type="ECO:0000313" key="4">
    <source>
        <dbReference type="Proteomes" id="UP000430508"/>
    </source>
</evidence>
<dbReference type="Proteomes" id="UP000430508">
    <property type="component" value="Chromosome"/>
</dbReference>
<feature type="transmembrane region" description="Helical" evidence="1">
    <location>
        <begin position="20"/>
        <end position="39"/>
    </location>
</feature>
<sequence length="160" mass="18002">MPRSVCLLMRKLLKNEDGNITILFAALLIVLFGFTGLVVDIGGMYLNRLHLFEVGQIIRDARFNETLAIDHSENPEATLNDIADTYAVLNGLDESQVSVDYYQTKLTETERNYELDINLTDTYDCIFIKIFGIDTQTINVTIHGTSTAAKSPRIWAPGRK</sequence>
<dbReference type="InterPro" id="IPR028087">
    <property type="entry name" value="Tad_N"/>
</dbReference>
<dbReference type="AlphaFoldDB" id="A0A857DIK7"/>
<name>A0A857DIK7_9FIRM</name>
<organism evidence="3 4">
    <name type="scientific">Dehalobacter restrictus</name>
    <dbReference type="NCBI Taxonomy" id="55583"/>
    <lineage>
        <taxon>Bacteria</taxon>
        <taxon>Bacillati</taxon>
        <taxon>Bacillota</taxon>
        <taxon>Clostridia</taxon>
        <taxon>Eubacteriales</taxon>
        <taxon>Desulfitobacteriaceae</taxon>
        <taxon>Dehalobacter</taxon>
    </lineage>
</organism>